<feature type="domain" description="HTH gntR-type" evidence="5">
    <location>
        <begin position="16"/>
        <end position="83"/>
    </location>
</feature>
<gene>
    <name evidence="6" type="ORF">L0M17_21695</name>
</gene>
<dbReference type="SMART" id="SM00895">
    <property type="entry name" value="FCD"/>
    <property type="match status" value="1"/>
</dbReference>
<dbReference type="Gene3D" id="1.10.10.10">
    <property type="entry name" value="Winged helix-like DNA-binding domain superfamily/Winged helix DNA-binding domain"/>
    <property type="match status" value="1"/>
</dbReference>
<keyword evidence="2" id="KW-0238">DNA-binding</keyword>
<dbReference type="Pfam" id="PF00392">
    <property type="entry name" value="GntR"/>
    <property type="match status" value="1"/>
</dbReference>
<dbReference type="RefSeq" id="WP_241056703.1">
    <property type="nucleotide sequence ID" value="NZ_JAKZBV010000002.1"/>
</dbReference>
<dbReference type="EMBL" id="JAKZBV010000002">
    <property type="protein sequence ID" value="MCH6472538.1"/>
    <property type="molecule type" value="Genomic_DNA"/>
</dbReference>
<accession>A0ABS9U764</accession>
<organism evidence="6 7">
    <name type="scientific">Sinomonas terrae</name>
    <dbReference type="NCBI Taxonomy" id="2908838"/>
    <lineage>
        <taxon>Bacteria</taxon>
        <taxon>Bacillati</taxon>
        <taxon>Actinomycetota</taxon>
        <taxon>Actinomycetes</taxon>
        <taxon>Micrococcales</taxon>
        <taxon>Micrococcaceae</taxon>
        <taxon>Sinomonas</taxon>
    </lineage>
</organism>
<reference evidence="6 7" key="1">
    <citation type="submission" date="2022-03" db="EMBL/GenBank/DDBJ databases">
        <title>Sinomonas sp. isolated from a soil.</title>
        <authorList>
            <person name="Han J."/>
            <person name="Kim D.-U."/>
        </authorList>
    </citation>
    <scope>NUCLEOTIDE SEQUENCE [LARGE SCALE GENOMIC DNA]</scope>
    <source>
        <strain evidence="6 7">5-5</strain>
    </source>
</reference>
<dbReference type="InterPro" id="IPR011711">
    <property type="entry name" value="GntR_C"/>
</dbReference>
<dbReference type="Gene3D" id="1.20.120.530">
    <property type="entry name" value="GntR ligand-binding domain-like"/>
    <property type="match status" value="1"/>
</dbReference>
<evidence type="ECO:0000313" key="7">
    <source>
        <dbReference type="Proteomes" id="UP001202922"/>
    </source>
</evidence>
<sequence>MPINPDLPITPLTQQPTLREAVTQSLYAAIVSGALDEGLLYSAPVLGAALGVSATPVREAMMDLSREGFVERVKNKGFRITGLTKRAIREITEIRLLIEPIIVAGLAGRIPASALSELNGVANRALASAEAADLPGFQLADRDFHSEILRHHGNEELVKLATNLHMRTRLTAVKSLNDSDLLIDHAREHVEIVRLLESGDSSKAKHLMGRHVSQSGRGGSEEREESPNATAL</sequence>
<evidence type="ECO:0000256" key="2">
    <source>
        <dbReference type="ARBA" id="ARBA00023125"/>
    </source>
</evidence>
<dbReference type="PROSITE" id="PS50949">
    <property type="entry name" value="HTH_GNTR"/>
    <property type="match status" value="1"/>
</dbReference>
<evidence type="ECO:0000256" key="1">
    <source>
        <dbReference type="ARBA" id="ARBA00023015"/>
    </source>
</evidence>
<dbReference type="Pfam" id="PF07729">
    <property type="entry name" value="FCD"/>
    <property type="match status" value="1"/>
</dbReference>
<evidence type="ECO:0000259" key="5">
    <source>
        <dbReference type="PROSITE" id="PS50949"/>
    </source>
</evidence>
<keyword evidence="3" id="KW-0804">Transcription</keyword>
<dbReference type="InterPro" id="IPR036388">
    <property type="entry name" value="WH-like_DNA-bd_sf"/>
</dbReference>
<keyword evidence="7" id="KW-1185">Reference proteome</keyword>
<protein>
    <submittedName>
        <fullName evidence="6">GntR family transcriptional regulator</fullName>
    </submittedName>
</protein>
<dbReference type="SUPFAM" id="SSF46785">
    <property type="entry name" value="Winged helix' DNA-binding domain"/>
    <property type="match status" value="1"/>
</dbReference>
<dbReference type="PANTHER" id="PTHR43537:SF45">
    <property type="entry name" value="GNTR FAMILY REGULATORY PROTEIN"/>
    <property type="match status" value="1"/>
</dbReference>
<evidence type="ECO:0000256" key="3">
    <source>
        <dbReference type="ARBA" id="ARBA00023163"/>
    </source>
</evidence>
<proteinExistence type="predicted"/>
<dbReference type="InterPro" id="IPR008920">
    <property type="entry name" value="TF_FadR/GntR_C"/>
</dbReference>
<evidence type="ECO:0000313" key="6">
    <source>
        <dbReference type="EMBL" id="MCH6472538.1"/>
    </source>
</evidence>
<dbReference type="InterPro" id="IPR000524">
    <property type="entry name" value="Tscrpt_reg_HTH_GntR"/>
</dbReference>
<dbReference type="Proteomes" id="UP001202922">
    <property type="component" value="Unassembled WGS sequence"/>
</dbReference>
<keyword evidence="1" id="KW-0805">Transcription regulation</keyword>
<dbReference type="SUPFAM" id="SSF48008">
    <property type="entry name" value="GntR ligand-binding domain-like"/>
    <property type="match status" value="1"/>
</dbReference>
<dbReference type="SMART" id="SM00345">
    <property type="entry name" value="HTH_GNTR"/>
    <property type="match status" value="1"/>
</dbReference>
<feature type="region of interest" description="Disordered" evidence="4">
    <location>
        <begin position="204"/>
        <end position="232"/>
    </location>
</feature>
<name>A0ABS9U764_9MICC</name>
<evidence type="ECO:0000256" key="4">
    <source>
        <dbReference type="SAM" id="MobiDB-lite"/>
    </source>
</evidence>
<comment type="caution">
    <text evidence="6">The sequence shown here is derived from an EMBL/GenBank/DDBJ whole genome shotgun (WGS) entry which is preliminary data.</text>
</comment>
<dbReference type="PANTHER" id="PTHR43537">
    <property type="entry name" value="TRANSCRIPTIONAL REGULATOR, GNTR FAMILY"/>
    <property type="match status" value="1"/>
</dbReference>
<dbReference type="InterPro" id="IPR036390">
    <property type="entry name" value="WH_DNA-bd_sf"/>
</dbReference>